<dbReference type="GO" id="GO:0016763">
    <property type="term" value="F:pentosyltransferase activity"/>
    <property type="evidence" value="ECO:0007669"/>
    <property type="project" value="TreeGrafter"/>
</dbReference>
<keyword evidence="3 10" id="KW-0328">Glycosyltransferase</keyword>
<organism evidence="10 11">
    <name type="scientific">Streptacidiphilus jiangxiensis</name>
    <dbReference type="NCBI Taxonomy" id="235985"/>
    <lineage>
        <taxon>Bacteria</taxon>
        <taxon>Bacillati</taxon>
        <taxon>Actinomycetota</taxon>
        <taxon>Actinomycetes</taxon>
        <taxon>Kitasatosporales</taxon>
        <taxon>Streptomycetaceae</taxon>
        <taxon>Streptacidiphilus</taxon>
    </lineage>
</organism>
<evidence type="ECO:0000256" key="8">
    <source>
        <dbReference type="SAM" id="Phobius"/>
    </source>
</evidence>
<dbReference type="PANTHER" id="PTHR33908:SF11">
    <property type="entry name" value="MEMBRANE PROTEIN"/>
    <property type="match status" value="1"/>
</dbReference>
<feature type="transmembrane region" description="Helical" evidence="8">
    <location>
        <begin position="83"/>
        <end position="107"/>
    </location>
</feature>
<feature type="transmembrane region" description="Helical" evidence="8">
    <location>
        <begin position="231"/>
        <end position="254"/>
    </location>
</feature>
<accession>A0A1H7PZ15</accession>
<keyword evidence="11" id="KW-1185">Reference proteome</keyword>
<dbReference type="GO" id="GO:0009103">
    <property type="term" value="P:lipopolysaccharide biosynthetic process"/>
    <property type="evidence" value="ECO:0007669"/>
    <property type="project" value="UniProtKB-ARBA"/>
</dbReference>
<name>A0A1H7PZ15_STRJI</name>
<keyword evidence="4 10" id="KW-0808">Transferase</keyword>
<feature type="transmembrane region" description="Helical" evidence="8">
    <location>
        <begin position="275"/>
        <end position="297"/>
    </location>
</feature>
<keyword evidence="5 8" id="KW-0812">Transmembrane</keyword>
<feature type="transmembrane region" description="Helical" evidence="8">
    <location>
        <begin position="113"/>
        <end position="133"/>
    </location>
</feature>
<evidence type="ECO:0000313" key="11">
    <source>
        <dbReference type="Proteomes" id="UP000183015"/>
    </source>
</evidence>
<dbReference type="AlphaFoldDB" id="A0A1H7PZ15"/>
<dbReference type="GO" id="GO:0005886">
    <property type="term" value="C:plasma membrane"/>
    <property type="evidence" value="ECO:0007669"/>
    <property type="project" value="UniProtKB-SubCell"/>
</dbReference>
<feature type="transmembrane region" description="Helical" evidence="8">
    <location>
        <begin position="166"/>
        <end position="184"/>
    </location>
</feature>
<evidence type="ECO:0000256" key="5">
    <source>
        <dbReference type="ARBA" id="ARBA00022692"/>
    </source>
</evidence>
<dbReference type="RefSeq" id="WP_143094398.1">
    <property type="nucleotide sequence ID" value="NZ_BBPN01000024.1"/>
</dbReference>
<keyword evidence="2" id="KW-1003">Cell membrane</keyword>
<feature type="transmembrane region" description="Helical" evidence="8">
    <location>
        <begin position="303"/>
        <end position="321"/>
    </location>
</feature>
<dbReference type="PANTHER" id="PTHR33908">
    <property type="entry name" value="MANNOSYLTRANSFERASE YKCB-RELATED"/>
    <property type="match status" value="1"/>
</dbReference>
<evidence type="ECO:0000256" key="2">
    <source>
        <dbReference type="ARBA" id="ARBA00022475"/>
    </source>
</evidence>
<sequence>MAETHARGHELTDHELMDEVVVRPRSRRRGHDEEPSREPLPTVYWLTPTVLTLALGLIGVGHRQPWEDEYASWWAATLSWSDLGHLLDNVDIVLAPYYVLLHLWISAFGDSAAALRIPSVLAMAGAAGLLVALGRRMFDKRVGLAAGLLFAVIPMVTRYAQEARPYAFAVLAALAATLLLLRALDRSSVARWAGYAVLVTCMGAVHLVTLTILAAHLALVLTTRGGGARRLLSWAGAAAVGLLPVLPLLVLGHAQSSQIAWIKGGQETLPGYPPDLFHSAVAAWAVIGLGLVGLLLVRRGGSGTAVVLLCWAALPPVLLAATQSVLNLFISRYLLFTLPAWSLLAAAGLCALLAKLPGFDTSSAAWRVPLAATLAAGALALGTLGDAGTVRANPLPGEPDWQAATAWMLKHVAPGDGMAFNGYREPRLALAYQLRHDPTPPHDVFAAQSAVSKGWFDPSNCQVPAVCAAGVTRIWLFSTTPQGHSFDQMPPAIRDLLAGHYRVKEAQDFAHVRVLLLIAR</sequence>
<evidence type="ECO:0000256" key="4">
    <source>
        <dbReference type="ARBA" id="ARBA00022679"/>
    </source>
</evidence>
<reference evidence="11" key="1">
    <citation type="submission" date="2016-10" db="EMBL/GenBank/DDBJ databases">
        <authorList>
            <person name="Varghese N."/>
        </authorList>
    </citation>
    <scope>NUCLEOTIDE SEQUENCE [LARGE SCALE GENOMIC DNA]</scope>
    <source>
        <strain evidence="11">DSM 45096 / BCRC 16803 / CGMCC 4.1857 / CIP 109030 / JCM 12277 / KCTC 19219 / NBRC 100920 / 33214</strain>
    </source>
</reference>
<feature type="transmembrane region" description="Helical" evidence="8">
    <location>
        <begin position="366"/>
        <end position="384"/>
    </location>
</feature>
<feature type="transmembrane region" description="Helical" evidence="8">
    <location>
        <begin position="196"/>
        <end position="219"/>
    </location>
</feature>
<evidence type="ECO:0000256" key="7">
    <source>
        <dbReference type="ARBA" id="ARBA00023136"/>
    </source>
</evidence>
<evidence type="ECO:0000259" key="9">
    <source>
        <dbReference type="Pfam" id="PF13231"/>
    </source>
</evidence>
<dbReference type="InterPro" id="IPR050297">
    <property type="entry name" value="LipidA_mod_glycosyltrf_83"/>
</dbReference>
<keyword evidence="7 8" id="KW-0472">Membrane</keyword>
<evidence type="ECO:0000313" key="10">
    <source>
        <dbReference type="EMBL" id="SEL40708.1"/>
    </source>
</evidence>
<dbReference type="EMBL" id="FOAZ01000008">
    <property type="protein sequence ID" value="SEL40708.1"/>
    <property type="molecule type" value="Genomic_DNA"/>
</dbReference>
<feature type="transmembrane region" description="Helical" evidence="8">
    <location>
        <begin position="333"/>
        <end position="354"/>
    </location>
</feature>
<dbReference type="eggNOG" id="COG5305">
    <property type="taxonomic scope" value="Bacteria"/>
</dbReference>
<evidence type="ECO:0000256" key="3">
    <source>
        <dbReference type="ARBA" id="ARBA00022676"/>
    </source>
</evidence>
<dbReference type="InterPro" id="IPR038731">
    <property type="entry name" value="RgtA/B/C-like"/>
</dbReference>
<dbReference type="STRING" id="235985.SAMN05414137_108187"/>
<gene>
    <name evidence="10" type="ORF">SAMN05414137_108187</name>
</gene>
<dbReference type="Proteomes" id="UP000183015">
    <property type="component" value="Unassembled WGS sequence"/>
</dbReference>
<keyword evidence="6 8" id="KW-1133">Transmembrane helix</keyword>
<feature type="domain" description="Glycosyltransferase RgtA/B/C/D-like" evidence="9">
    <location>
        <begin position="100"/>
        <end position="249"/>
    </location>
</feature>
<evidence type="ECO:0000256" key="1">
    <source>
        <dbReference type="ARBA" id="ARBA00004651"/>
    </source>
</evidence>
<proteinExistence type="predicted"/>
<protein>
    <submittedName>
        <fullName evidence="10">Mannosyltransferase</fullName>
    </submittedName>
</protein>
<evidence type="ECO:0000256" key="6">
    <source>
        <dbReference type="ARBA" id="ARBA00022989"/>
    </source>
</evidence>
<comment type="subcellular location">
    <subcellularLocation>
        <location evidence="1">Cell membrane</location>
        <topology evidence="1">Multi-pass membrane protein</topology>
    </subcellularLocation>
</comment>
<dbReference type="Pfam" id="PF13231">
    <property type="entry name" value="PMT_2"/>
    <property type="match status" value="1"/>
</dbReference>
<dbReference type="OrthoDB" id="5318634at2"/>